<feature type="compositionally biased region" description="Low complexity" evidence="1">
    <location>
        <begin position="45"/>
        <end position="67"/>
    </location>
</feature>
<dbReference type="EMBL" id="JAKUCV010005827">
    <property type="protein sequence ID" value="KAJ4829699.1"/>
    <property type="molecule type" value="Genomic_DNA"/>
</dbReference>
<organism evidence="2 3">
    <name type="scientific">Turnera subulata</name>
    <dbReference type="NCBI Taxonomy" id="218843"/>
    <lineage>
        <taxon>Eukaryota</taxon>
        <taxon>Viridiplantae</taxon>
        <taxon>Streptophyta</taxon>
        <taxon>Embryophyta</taxon>
        <taxon>Tracheophyta</taxon>
        <taxon>Spermatophyta</taxon>
        <taxon>Magnoliopsida</taxon>
        <taxon>eudicotyledons</taxon>
        <taxon>Gunneridae</taxon>
        <taxon>Pentapetalae</taxon>
        <taxon>rosids</taxon>
        <taxon>fabids</taxon>
        <taxon>Malpighiales</taxon>
        <taxon>Passifloraceae</taxon>
        <taxon>Turnera</taxon>
    </lineage>
</organism>
<accession>A0A9Q0FDV0</accession>
<dbReference type="AlphaFoldDB" id="A0A9Q0FDV0"/>
<feature type="region of interest" description="Disordered" evidence="1">
    <location>
        <begin position="157"/>
        <end position="207"/>
    </location>
</feature>
<reference evidence="2" key="2">
    <citation type="journal article" date="2023" name="Plants (Basel)">
        <title>Annotation of the Turnera subulata (Passifloraceae) Draft Genome Reveals the S-Locus Evolved after the Divergence of Turneroideae from Passifloroideae in a Stepwise Manner.</title>
        <authorList>
            <person name="Henning P.M."/>
            <person name="Roalson E.H."/>
            <person name="Mir W."/>
            <person name="McCubbin A.G."/>
            <person name="Shore J.S."/>
        </authorList>
    </citation>
    <scope>NUCLEOTIDE SEQUENCE</scope>
    <source>
        <strain evidence="2">F60SS</strain>
    </source>
</reference>
<evidence type="ECO:0000313" key="2">
    <source>
        <dbReference type="EMBL" id="KAJ4829699.1"/>
    </source>
</evidence>
<feature type="region of interest" description="Disordered" evidence="1">
    <location>
        <begin position="45"/>
        <end position="74"/>
    </location>
</feature>
<feature type="compositionally biased region" description="Basic residues" evidence="1">
    <location>
        <begin position="167"/>
        <end position="177"/>
    </location>
</feature>
<evidence type="ECO:0000256" key="1">
    <source>
        <dbReference type="SAM" id="MobiDB-lite"/>
    </source>
</evidence>
<proteinExistence type="predicted"/>
<protein>
    <submittedName>
        <fullName evidence="2">Uncharacterized protein</fullName>
    </submittedName>
</protein>
<keyword evidence="3" id="KW-1185">Reference proteome</keyword>
<dbReference type="Proteomes" id="UP001141552">
    <property type="component" value="Unassembled WGS sequence"/>
</dbReference>
<sequence length="233" mass="24707">MFEKRLYKVSYEGLPLVCLSCGCVGHPIIVCPLTTPVAPAVVPTCSSSRNPNVPNSPSASHRPAAASQGEPTIGDWMNAARSARRRVWKEAPTSNQAPVNAYATGSRFNVLNLEQSEGQQAALAGKSLKGKEVIDSGISYSPAIAAETDFPILARAAPRLGPTKSQKANKKNNKKAHNMPSEETVTDPQASGPQGPSVTISDPTQVPTTDKAQAFPLCHYFTIFVSHNGDAID</sequence>
<gene>
    <name evidence="2" type="ORF">Tsubulata_023622</name>
</gene>
<name>A0A9Q0FDV0_9ROSI</name>
<feature type="compositionally biased region" description="Polar residues" evidence="1">
    <location>
        <begin position="181"/>
        <end position="207"/>
    </location>
</feature>
<reference evidence="2" key="1">
    <citation type="submission" date="2022-02" db="EMBL/GenBank/DDBJ databases">
        <authorList>
            <person name="Henning P.M."/>
            <person name="McCubbin A.G."/>
            <person name="Shore J.S."/>
        </authorList>
    </citation>
    <scope>NUCLEOTIDE SEQUENCE</scope>
    <source>
        <strain evidence="2">F60SS</strain>
        <tissue evidence="2">Leaves</tissue>
    </source>
</reference>
<dbReference type="PROSITE" id="PS51257">
    <property type="entry name" value="PROKAR_LIPOPROTEIN"/>
    <property type="match status" value="1"/>
</dbReference>
<evidence type="ECO:0000313" key="3">
    <source>
        <dbReference type="Proteomes" id="UP001141552"/>
    </source>
</evidence>
<comment type="caution">
    <text evidence="2">The sequence shown here is derived from an EMBL/GenBank/DDBJ whole genome shotgun (WGS) entry which is preliminary data.</text>
</comment>